<dbReference type="EC" id="3.2.1.51" evidence="2"/>
<gene>
    <name evidence="7" type="ORF">ACFSB2_03040</name>
</gene>
<accession>A0ABW4JC93</accession>
<comment type="similarity">
    <text evidence="1">Belongs to the glycosyl hydrolase 29 family.</text>
</comment>
<dbReference type="Pfam" id="PF01120">
    <property type="entry name" value="Alpha_L_fucos"/>
    <property type="match status" value="1"/>
</dbReference>
<evidence type="ECO:0000256" key="2">
    <source>
        <dbReference type="ARBA" id="ARBA00012662"/>
    </source>
</evidence>
<dbReference type="Gene3D" id="3.20.20.80">
    <property type="entry name" value="Glycosidases"/>
    <property type="match status" value="1"/>
</dbReference>
<name>A0ABW4JC93_9BACL</name>
<dbReference type="SMART" id="SM00812">
    <property type="entry name" value="Alpha_L_fucos"/>
    <property type="match status" value="1"/>
</dbReference>
<proteinExistence type="inferred from homology"/>
<reference evidence="8" key="1">
    <citation type="journal article" date="2019" name="Int. J. Syst. Evol. Microbiol.">
        <title>The Global Catalogue of Microorganisms (GCM) 10K type strain sequencing project: providing services to taxonomists for standard genome sequencing and annotation.</title>
        <authorList>
            <consortium name="The Broad Institute Genomics Platform"/>
            <consortium name="The Broad Institute Genome Sequencing Center for Infectious Disease"/>
            <person name="Wu L."/>
            <person name="Ma J."/>
        </authorList>
    </citation>
    <scope>NUCLEOTIDE SEQUENCE [LARGE SCALE GENOMIC DNA]</scope>
    <source>
        <strain evidence="8">CGMCC 1.12286</strain>
    </source>
</reference>
<dbReference type="PROSITE" id="PS50022">
    <property type="entry name" value="FA58C_3"/>
    <property type="match status" value="1"/>
</dbReference>
<evidence type="ECO:0000259" key="6">
    <source>
        <dbReference type="PROSITE" id="PS50022"/>
    </source>
</evidence>
<dbReference type="InterPro" id="IPR017853">
    <property type="entry name" value="GH"/>
</dbReference>
<keyword evidence="4" id="KW-0378">Hydrolase</keyword>
<keyword evidence="8" id="KW-1185">Reference proteome</keyword>
<dbReference type="PANTHER" id="PTHR10030">
    <property type="entry name" value="ALPHA-L-FUCOSIDASE"/>
    <property type="match status" value="1"/>
</dbReference>
<dbReference type="Gene3D" id="2.60.120.260">
    <property type="entry name" value="Galactose-binding domain-like"/>
    <property type="match status" value="1"/>
</dbReference>
<dbReference type="RefSeq" id="WP_377941167.1">
    <property type="nucleotide sequence ID" value="NZ_JBHUCX010000012.1"/>
</dbReference>
<evidence type="ECO:0000256" key="4">
    <source>
        <dbReference type="ARBA" id="ARBA00022801"/>
    </source>
</evidence>
<dbReference type="EMBL" id="JBHUCX010000012">
    <property type="protein sequence ID" value="MFD1673684.1"/>
    <property type="molecule type" value="Genomic_DNA"/>
</dbReference>
<feature type="domain" description="F5/8 type C" evidence="6">
    <location>
        <begin position="330"/>
        <end position="472"/>
    </location>
</feature>
<evidence type="ECO:0000256" key="3">
    <source>
        <dbReference type="ARBA" id="ARBA00022729"/>
    </source>
</evidence>
<evidence type="ECO:0000313" key="7">
    <source>
        <dbReference type="EMBL" id="MFD1673684.1"/>
    </source>
</evidence>
<dbReference type="InterPro" id="IPR000933">
    <property type="entry name" value="Glyco_hydro_29"/>
</dbReference>
<dbReference type="SUPFAM" id="SSF51445">
    <property type="entry name" value="(Trans)glycosidases"/>
    <property type="match status" value="1"/>
</dbReference>
<dbReference type="InterPro" id="IPR008979">
    <property type="entry name" value="Galactose-bd-like_sf"/>
</dbReference>
<keyword evidence="5" id="KW-0326">Glycosidase</keyword>
<evidence type="ECO:0000313" key="8">
    <source>
        <dbReference type="Proteomes" id="UP001597079"/>
    </source>
</evidence>
<evidence type="ECO:0000256" key="5">
    <source>
        <dbReference type="ARBA" id="ARBA00023295"/>
    </source>
</evidence>
<comment type="caution">
    <text evidence="7">The sequence shown here is derived from an EMBL/GenBank/DDBJ whole genome shotgun (WGS) entry which is preliminary data.</text>
</comment>
<keyword evidence="3" id="KW-0732">Signal</keyword>
<dbReference type="PANTHER" id="PTHR10030:SF37">
    <property type="entry name" value="ALPHA-L-FUCOSIDASE-RELATED"/>
    <property type="match status" value="1"/>
</dbReference>
<protein>
    <recommendedName>
        <fullName evidence="2">alpha-L-fucosidase</fullName>
        <ecNumber evidence="2">3.2.1.51</ecNumber>
    </recommendedName>
</protein>
<dbReference type="SUPFAM" id="SSF49785">
    <property type="entry name" value="Galactose-binding domain-like"/>
    <property type="match status" value="1"/>
</dbReference>
<evidence type="ECO:0000256" key="1">
    <source>
        <dbReference type="ARBA" id="ARBA00007951"/>
    </source>
</evidence>
<sequence>MSNFIQKSALVSPTKRQLNWQETEFYAFVHFTVNTFTDREWGLGDEEPSIFDPTDLNAEQWAQACKSAGMRGLILTCKHHDGFCLWPSRYTDHSVKNSPWRHGDGDVVKEVSDACRKYDLKLGVYLSPWDRHDSRYGTDEYNTYFKDQLRELLSNYGDIFSVWFDGACGEGPNGKTQIYDWDGYYQVIREVQPNAVISVCGPDVRWVGNEAGHCRESEWSVVPEELRDREKIQEKSQQADDTEFRNLVRSEDEDLGSREVIRNAGELIWYPAEVNTSIRPGWFYHAHEDDKVKPLQELLEVYYQSVGGNATFLLNIPPDKRGRFHEEDVKRLKELGQVLRSTFQNDLALGSSATASESMDKEHEAVNLFDRNSDTFWSPKLGTERAHIEIDLGEEKVFNRIVLKEHIQSGQRIERFKIEYQDAAAWKEFSQGTIVGYKRILRFNKIKARYLRITIMESRWCPTLSSCEVYLGPNA</sequence>
<dbReference type="InterPro" id="IPR000421">
    <property type="entry name" value="FA58C"/>
</dbReference>
<organism evidence="7 8">
    <name type="scientific">Alicyclobacillus fodiniaquatilis</name>
    <dbReference type="NCBI Taxonomy" id="1661150"/>
    <lineage>
        <taxon>Bacteria</taxon>
        <taxon>Bacillati</taxon>
        <taxon>Bacillota</taxon>
        <taxon>Bacilli</taxon>
        <taxon>Bacillales</taxon>
        <taxon>Alicyclobacillaceae</taxon>
        <taxon>Alicyclobacillus</taxon>
    </lineage>
</organism>
<dbReference type="InterPro" id="IPR057739">
    <property type="entry name" value="Glyco_hydro_29_N"/>
</dbReference>
<dbReference type="Pfam" id="PF00754">
    <property type="entry name" value="F5_F8_type_C"/>
    <property type="match status" value="1"/>
</dbReference>
<dbReference type="Proteomes" id="UP001597079">
    <property type="component" value="Unassembled WGS sequence"/>
</dbReference>